<sequence length="268" mass="30823">MTTNSQDKIDNGRKIWQADDEVETRLVEHFEKYDVSHNDVWKNFPIYTRRTTLKRFLAHYELFQKTVHLPGDIVELGVFKGASLMSWANFMEIRNMGDRHKKVVGFDNFKGFGELDEKDGAACADAQKQIGGFDSSSFEEPLIDAIDIFDQDRFIPYKKRVHLVKGDIEQTVPQYVNENPGMRISLLHFDVDLYRPTLTALESLWPLVVPGGVVAFDEYGIPPWEGEAKAVDEFFAGQNIELKRFDWCSNPGAYLIKKITHCRVIDEP</sequence>
<dbReference type="EMBL" id="QUOV01000001">
    <property type="protein sequence ID" value="REL34832.1"/>
    <property type="molecule type" value="Genomic_DNA"/>
</dbReference>
<protein>
    <submittedName>
        <fullName evidence="1">Macrocin-O-methyltransferase</fullName>
    </submittedName>
</protein>
<name>A0A3E0UGF7_9GAMM</name>
<evidence type="ECO:0000313" key="1">
    <source>
        <dbReference type="EMBL" id="REL34832.1"/>
    </source>
</evidence>
<dbReference type="PANTHER" id="PTHR40036">
    <property type="entry name" value="MACROCIN O-METHYLTRANSFERASE"/>
    <property type="match status" value="1"/>
</dbReference>
<dbReference type="GO" id="GO:0032259">
    <property type="term" value="P:methylation"/>
    <property type="evidence" value="ECO:0007669"/>
    <property type="project" value="UniProtKB-KW"/>
</dbReference>
<dbReference type="InterPro" id="IPR029063">
    <property type="entry name" value="SAM-dependent_MTases_sf"/>
</dbReference>
<dbReference type="OrthoDB" id="9799872at2"/>
<organism evidence="1 2">
    <name type="scientific">Thalassotalea euphylliae</name>
    <dbReference type="NCBI Taxonomy" id="1655234"/>
    <lineage>
        <taxon>Bacteria</taxon>
        <taxon>Pseudomonadati</taxon>
        <taxon>Pseudomonadota</taxon>
        <taxon>Gammaproteobacteria</taxon>
        <taxon>Alteromonadales</taxon>
        <taxon>Colwelliaceae</taxon>
        <taxon>Thalassotalea</taxon>
    </lineage>
</organism>
<dbReference type="Gene3D" id="3.40.50.150">
    <property type="entry name" value="Vaccinia Virus protein VP39"/>
    <property type="match status" value="1"/>
</dbReference>
<dbReference type="Pfam" id="PF05711">
    <property type="entry name" value="TylF"/>
    <property type="match status" value="1"/>
</dbReference>
<keyword evidence="1" id="KW-0808">Transferase</keyword>
<dbReference type="SUPFAM" id="SSF53335">
    <property type="entry name" value="S-adenosyl-L-methionine-dependent methyltransferases"/>
    <property type="match status" value="1"/>
</dbReference>
<keyword evidence="1" id="KW-0489">Methyltransferase</keyword>
<proteinExistence type="predicted"/>
<dbReference type="InterPro" id="IPR008884">
    <property type="entry name" value="TylF_MeTrfase"/>
</dbReference>
<dbReference type="Proteomes" id="UP000256999">
    <property type="component" value="Unassembled WGS sequence"/>
</dbReference>
<evidence type="ECO:0000313" key="2">
    <source>
        <dbReference type="Proteomes" id="UP000256999"/>
    </source>
</evidence>
<reference evidence="1 2" key="1">
    <citation type="submission" date="2018-08" db="EMBL/GenBank/DDBJ databases">
        <title>Thalassotalea euphylliae genome.</title>
        <authorList>
            <person name="Summers S."/>
            <person name="Rice S.A."/>
            <person name="Freckelton M.L."/>
            <person name="Nedved B.T."/>
            <person name="Hadfield M.G."/>
        </authorList>
    </citation>
    <scope>NUCLEOTIDE SEQUENCE [LARGE SCALE GENOMIC DNA]</scope>
    <source>
        <strain evidence="1 2">H2</strain>
    </source>
</reference>
<dbReference type="PANTHER" id="PTHR40036:SF1">
    <property type="entry name" value="MACROCIN O-METHYLTRANSFERASE"/>
    <property type="match status" value="1"/>
</dbReference>
<accession>A0A3E0UGF7</accession>
<gene>
    <name evidence="1" type="ORF">DXX92_05355</name>
</gene>
<dbReference type="RefSeq" id="WP_115999507.1">
    <property type="nucleotide sequence ID" value="NZ_QUOV01000001.1"/>
</dbReference>
<dbReference type="AlphaFoldDB" id="A0A3E0UGF7"/>
<comment type="caution">
    <text evidence="1">The sequence shown here is derived from an EMBL/GenBank/DDBJ whole genome shotgun (WGS) entry which is preliminary data.</text>
</comment>
<dbReference type="GO" id="GO:0008168">
    <property type="term" value="F:methyltransferase activity"/>
    <property type="evidence" value="ECO:0007669"/>
    <property type="project" value="UniProtKB-KW"/>
</dbReference>